<evidence type="ECO:0000313" key="1">
    <source>
        <dbReference type="EMBL" id="KGJ23595.1"/>
    </source>
</evidence>
<reference evidence="1 2" key="2">
    <citation type="submission" date="2014-10" db="EMBL/GenBank/DDBJ databases">
        <title>Paracoccus sanguinis sp. nov., isolated from clinical specimens of New York State patients.</title>
        <authorList>
            <person name="Mingle L.A."/>
            <person name="Cole J.A."/>
            <person name="Lapierre P."/>
            <person name="Musser K.A."/>
        </authorList>
    </citation>
    <scope>NUCLEOTIDE SEQUENCE [LARGE SCALE GENOMIC DNA]</scope>
    <source>
        <strain evidence="1 2">5503</strain>
    </source>
</reference>
<protein>
    <submittedName>
        <fullName evidence="1">Uncharacterized protein</fullName>
    </submittedName>
</protein>
<evidence type="ECO:0000313" key="2">
    <source>
        <dbReference type="Proteomes" id="UP000029858"/>
    </source>
</evidence>
<dbReference type="Pfam" id="PF18906">
    <property type="entry name" value="Phage_tube_2"/>
    <property type="match status" value="1"/>
</dbReference>
<dbReference type="EMBL" id="JRKQ01000003">
    <property type="protein sequence ID" value="KGJ23595.1"/>
    <property type="molecule type" value="Genomic_DNA"/>
</dbReference>
<dbReference type="Proteomes" id="UP000029858">
    <property type="component" value="Unassembled WGS sequence"/>
</dbReference>
<dbReference type="InterPro" id="IPR044000">
    <property type="entry name" value="Phage_tube_2"/>
</dbReference>
<accession>A0A099GL87</accession>
<comment type="caution">
    <text evidence="1">The sequence shown here is derived from an EMBL/GenBank/DDBJ whole genome shotgun (WGS) entry which is preliminary data.</text>
</comment>
<name>A0A099GL87_9RHOB</name>
<dbReference type="AlphaFoldDB" id="A0A099GL87"/>
<dbReference type="RefSeq" id="WP_036706656.1">
    <property type="nucleotide sequence ID" value="NZ_JRKQ01000003.1"/>
</dbReference>
<gene>
    <name evidence="1" type="ORF">IX56_01340</name>
</gene>
<proteinExistence type="predicted"/>
<sequence>MARAQGARAQMALAFETTYGTPPASGFTRMPFASTSLGAEQPLLNSELLGYGRDPLAPIKDAVTADGDIVVPLDAEAFGFWLKAAFGAPTTTGAEAPYSHEFQSGSWTLPSMSIETGMPEVPRYAMYSGCVLDQITWQMQRSGLLTATARLVAQGEAVGTTTSAFGAPASPPTALELKRFGHFNGSITRNGTALGNVVSAEITYANNLDRIETIRSDGRIDGADPSIAALTGRIEVRFADQTLVTQAINGEACEMGFAYVLPSGESFTFTVHAVYLPRPRIEISGPQGVQATFDWQAARDSVVGRMCTATLINDIEVY</sequence>
<reference evidence="1 2" key="1">
    <citation type="submission" date="2014-09" db="EMBL/GenBank/DDBJ databases">
        <authorList>
            <person name="McGinnis J.M."/>
            <person name="Wolfgang W.J."/>
        </authorList>
    </citation>
    <scope>NUCLEOTIDE SEQUENCE [LARGE SCALE GENOMIC DNA]</scope>
    <source>
        <strain evidence="1 2">5503</strain>
    </source>
</reference>
<organism evidence="1 2">
    <name type="scientific">Paracoccus sanguinis</name>
    <dbReference type="NCBI Taxonomy" id="1545044"/>
    <lineage>
        <taxon>Bacteria</taxon>
        <taxon>Pseudomonadati</taxon>
        <taxon>Pseudomonadota</taxon>
        <taxon>Alphaproteobacteria</taxon>
        <taxon>Rhodobacterales</taxon>
        <taxon>Paracoccaceae</taxon>
        <taxon>Paracoccus</taxon>
    </lineage>
</organism>